<organism evidence="1">
    <name type="scientific">Serratia fonticola</name>
    <dbReference type="NCBI Taxonomy" id="47917"/>
    <lineage>
        <taxon>Bacteria</taxon>
        <taxon>Pseudomonadati</taxon>
        <taxon>Pseudomonadota</taxon>
        <taxon>Gammaproteobacteria</taxon>
        <taxon>Enterobacterales</taxon>
        <taxon>Yersiniaceae</taxon>
        <taxon>Serratia</taxon>
    </lineage>
</organism>
<proteinExistence type="predicted"/>
<dbReference type="AlphaFoldDB" id="A0A4V6Z294"/>
<dbReference type="EMBL" id="CABEEZ010000033">
    <property type="protein sequence ID" value="VTR23728.1"/>
    <property type="molecule type" value="Genomic_DNA"/>
</dbReference>
<accession>A0A4V6Z294</accession>
<protein>
    <submittedName>
        <fullName evidence="1">Uncharacterized protein</fullName>
    </submittedName>
</protein>
<reference evidence="1" key="1">
    <citation type="submission" date="2019-05" db="EMBL/GenBank/DDBJ databases">
        <authorList>
            <consortium name="Pathogen Informatics"/>
        </authorList>
    </citation>
    <scope>NUCLEOTIDE SEQUENCE [LARGE SCALE GENOMIC DNA]</scope>
    <source>
        <strain evidence="1">NCTC12965</strain>
    </source>
</reference>
<sequence>MAIITHQISPSCAELTSNSTQIWLLKDYALSNFFSRLFHACQQDFYVLQANRWVQQR</sequence>
<evidence type="ECO:0000313" key="1">
    <source>
        <dbReference type="EMBL" id="VTR23728.1"/>
    </source>
</evidence>
<name>A0A4V6Z294_SERFO</name>
<gene>
    <name evidence="1" type="ORF">NCTC12965_01843</name>
</gene>